<dbReference type="AlphaFoldDB" id="A0A0H5R9W8"/>
<name>A0A0H5R9W8_9EUKA</name>
<sequence length="114" mass="12877">MAPSSLLFSDNVYRRGIVHCKPDSIEGFLVDRHCPSVNLTITTGFFPVIGRIVPFLLANHDAAHFGALTIRVIFSSSERAGLWRALRKHCNVPPEQDINLELFYQCCSIDFKRT</sequence>
<protein>
    <submittedName>
        <fullName evidence="1">Uncharacterized protein</fullName>
    </submittedName>
</protein>
<feature type="non-terminal residue" evidence="1">
    <location>
        <position position="114"/>
    </location>
</feature>
<reference evidence="1" key="1">
    <citation type="submission" date="2015-04" db="EMBL/GenBank/DDBJ databases">
        <title>The genome sequence of the plant pathogenic Rhizarian Plasmodiophora brassicae reveals insights in its biotrophic life cycle and the origin of chitin synthesis.</title>
        <authorList>
            <person name="Schwelm A."/>
            <person name="Fogelqvist J."/>
            <person name="Knaust A."/>
            <person name="Julke S."/>
            <person name="Lilja T."/>
            <person name="Dhandapani V."/>
            <person name="Bonilla-Rosso G."/>
            <person name="Karlsson M."/>
            <person name="Shevchenko A."/>
            <person name="Choi S.R."/>
            <person name="Kim H.G."/>
            <person name="Park J.Y."/>
            <person name="Lim Y.P."/>
            <person name="Ludwig-Muller J."/>
            <person name="Dixelius C."/>
        </authorList>
    </citation>
    <scope>NUCLEOTIDE SEQUENCE</scope>
    <source>
        <tissue evidence="1">Potato root galls</tissue>
    </source>
</reference>
<evidence type="ECO:0000313" key="1">
    <source>
        <dbReference type="EMBL" id="CRZ05219.1"/>
    </source>
</evidence>
<dbReference type="EMBL" id="HACM01004777">
    <property type="protein sequence ID" value="CRZ05219.1"/>
    <property type="molecule type" value="Transcribed_RNA"/>
</dbReference>
<organism evidence="1">
    <name type="scientific">Spongospora subterranea</name>
    <dbReference type="NCBI Taxonomy" id="70186"/>
    <lineage>
        <taxon>Eukaryota</taxon>
        <taxon>Sar</taxon>
        <taxon>Rhizaria</taxon>
        <taxon>Endomyxa</taxon>
        <taxon>Phytomyxea</taxon>
        <taxon>Plasmodiophorida</taxon>
        <taxon>Plasmodiophoridae</taxon>
        <taxon>Spongospora</taxon>
    </lineage>
</organism>
<accession>A0A0H5R9W8</accession>
<proteinExistence type="predicted"/>